<accession>A0A402B8M5</accession>
<protein>
    <recommendedName>
        <fullName evidence="4">DUF4190 domain-containing protein</fullName>
    </recommendedName>
</protein>
<feature type="transmembrane region" description="Helical" evidence="1">
    <location>
        <begin position="107"/>
        <end position="132"/>
    </location>
</feature>
<dbReference type="Proteomes" id="UP000287171">
    <property type="component" value="Unassembled WGS sequence"/>
</dbReference>
<gene>
    <name evidence="2" type="ORF">KDA_32080</name>
</gene>
<organism evidence="2 3">
    <name type="scientific">Dictyobacter alpinus</name>
    <dbReference type="NCBI Taxonomy" id="2014873"/>
    <lineage>
        <taxon>Bacteria</taxon>
        <taxon>Bacillati</taxon>
        <taxon>Chloroflexota</taxon>
        <taxon>Ktedonobacteria</taxon>
        <taxon>Ktedonobacterales</taxon>
        <taxon>Dictyobacteraceae</taxon>
        <taxon>Dictyobacter</taxon>
    </lineage>
</organism>
<keyword evidence="1" id="KW-1133">Transmembrane helix</keyword>
<keyword evidence="3" id="KW-1185">Reference proteome</keyword>
<feature type="transmembrane region" description="Helical" evidence="1">
    <location>
        <begin position="66"/>
        <end position="95"/>
    </location>
</feature>
<keyword evidence="1" id="KW-0472">Membrane</keyword>
<name>A0A402B8M5_9CHLR</name>
<evidence type="ECO:0000256" key="1">
    <source>
        <dbReference type="SAM" id="Phobius"/>
    </source>
</evidence>
<comment type="caution">
    <text evidence="2">The sequence shown here is derived from an EMBL/GenBank/DDBJ whole genome shotgun (WGS) entry which is preliminary data.</text>
</comment>
<sequence length="136" mass="15129">MQGEAFVRLPSFVGQRPETSSLRERILSQRVYPTEVLRKIVRKIDAPAAWQAIPTEDQRHFVLTSFTLGCVSILAAFFPICGFPVSITGLLLGLYGRQATPLKTTSAWAIVLSLIGLLLTCINTLVILSIYFQNYL</sequence>
<proteinExistence type="predicted"/>
<reference evidence="3" key="1">
    <citation type="submission" date="2018-12" db="EMBL/GenBank/DDBJ databases">
        <title>Tengunoibacter tsumagoiensis gen. nov., sp. nov., Dictyobacter kobayashii sp. nov., D. alpinus sp. nov., and D. joshuensis sp. nov. and description of Dictyobacteraceae fam. nov. within the order Ktedonobacterales isolated from Tengu-no-mugimeshi.</title>
        <authorList>
            <person name="Wang C.M."/>
            <person name="Zheng Y."/>
            <person name="Sakai Y."/>
            <person name="Toyoda A."/>
            <person name="Minakuchi Y."/>
            <person name="Abe K."/>
            <person name="Yokota A."/>
            <person name="Yabe S."/>
        </authorList>
    </citation>
    <scope>NUCLEOTIDE SEQUENCE [LARGE SCALE GENOMIC DNA]</scope>
    <source>
        <strain evidence="3">Uno16</strain>
    </source>
</reference>
<dbReference type="AlphaFoldDB" id="A0A402B8M5"/>
<evidence type="ECO:0000313" key="3">
    <source>
        <dbReference type="Proteomes" id="UP000287171"/>
    </source>
</evidence>
<evidence type="ECO:0000313" key="2">
    <source>
        <dbReference type="EMBL" id="GCE27724.1"/>
    </source>
</evidence>
<keyword evidence="1" id="KW-0812">Transmembrane</keyword>
<dbReference type="EMBL" id="BIFT01000001">
    <property type="protein sequence ID" value="GCE27724.1"/>
    <property type="molecule type" value="Genomic_DNA"/>
</dbReference>
<evidence type="ECO:0008006" key="4">
    <source>
        <dbReference type="Google" id="ProtNLM"/>
    </source>
</evidence>